<evidence type="ECO:0000313" key="3">
    <source>
        <dbReference type="Proteomes" id="UP000006718"/>
    </source>
</evidence>
<reference evidence="2" key="2">
    <citation type="submission" date="2019-01" db="EMBL/GenBank/DDBJ databases">
        <authorList>
            <person name="Graves T."/>
            <person name="Eichler E.E."/>
            <person name="Wilson R.K."/>
        </authorList>
    </citation>
    <scope>NUCLEOTIDE SEQUENCE [LARGE SCALE GENOMIC DNA]</scope>
    <source>
        <strain evidence="2">17573</strain>
    </source>
</reference>
<reference evidence="2" key="4">
    <citation type="submission" date="2025-09" db="UniProtKB">
        <authorList>
            <consortium name="Ensembl"/>
        </authorList>
    </citation>
    <scope>IDENTIFICATION</scope>
    <source>
        <strain evidence="2">17573</strain>
    </source>
</reference>
<sequence>MKGAKLTGHDIHGGMQEETVPKLMTRQTGNLRVSADRNERVKFWIFSLGRISLSFFLSFFFFFSETESQFVAQAGMQLHDLGSLQPPSPGFQQFSCLSLPSSWDYRHVPPHLADFCIFSRDGVSPCWSG</sequence>
<feature type="transmembrane region" description="Helical" evidence="1">
    <location>
        <begin position="43"/>
        <end position="63"/>
    </location>
</feature>
<dbReference type="Ensembl" id="ENSMMUT00000102278.1">
    <property type="protein sequence ID" value="ENSMMUP00000065135.1"/>
    <property type="gene ID" value="ENSMMUG00000054099.1"/>
</dbReference>
<evidence type="ECO:0000313" key="2">
    <source>
        <dbReference type="Ensembl" id="ENSMMUP00000065135.1"/>
    </source>
</evidence>
<dbReference type="AlphaFoldDB" id="A0A5F7ZKJ1"/>
<evidence type="ECO:0000256" key="1">
    <source>
        <dbReference type="SAM" id="Phobius"/>
    </source>
</evidence>
<accession>A0A5F7ZKJ1</accession>
<proteinExistence type="predicted"/>
<organism evidence="2 3">
    <name type="scientific">Macaca mulatta</name>
    <name type="common">Rhesus macaque</name>
    <dbReference type="NCBI Taxonomy" id="9544"/>
    <lineage>
        <taxon>Eukaryota</taxon>
        <taxon>Metazoa</taxon>
        <taxon>Chordata</taxon>
        <taxon>Craniata</taxon>
        <taxon>Vertebrata</taxon>
        <taxon>Euteleostomi</taxon>
        <taxon>Mammalia</taxon>
        <taxon>Eutheria</taxon>
        <taxon>Euarchontoglires</taxon>
        <taxon>Primates</taxon>
        <taxon>Haplorrhini</taxon>
        <taxon>Catarrhini</taxon>
        <taxon>Cercopithecidae</taxon>
        <taxon>Cercopithecinae</taxon>
        <taxon>Macaca</taxon>
    </lineage>
</organism>
<dbReference type="GeneTree" id="ENSGT00940000161627"/>
<reference evidence="2" key="3">
    <citation type="submission" date="2025-08" db="UniProtKB">
        <authorList>
            <consortium name="Ensembl"/>
        </authorList>
    </citation>
    <scope>IDENTIFICATION</scope>
    <source>
        <strain evidence="2">17573</strain>
    </source>
</reference>
<dbReference type="InParanoid" id="A0A5F7ZKJ1"/>
<name>A0A5F7ZKJ1_MACMU</name>
<dbReference type="Proteomes" id="UP000006718">
    <property type="component" value="Chromosome 16"/>
</dbReference>
<dbReference type="VEuPathDB" id="HostDB:ENSMMUG00000054099"/>
<keyword evidence="1" id="KW-0812">Transmembrane</keyword>
<keyword evidence="1" id="KW-0472">Membrane</keyword>
<dbReference type="Bgee" id="ENSMMUG00000054099">
    <property type="expression patterns" value="Expressed in intestine and 6 other cell types or tissues"/>
</dbReference>
<reference evidence="3" key="1">
    <citation type="journal article" date="2007" name="Science">
        <title>Evolutionary and biomedical insights from the rhesus macaque genome.</title>
        <authorList>
            <person name="Gibbs R.A."/>
            <person name="Rogers J."/>
            <person name="Katze M.G."/>
            <person name="Bumgarner R."/>
            <person name="Weinstock G.M."/>
            <person name="Mardis E.R."/>
            <person name="Remington K.A."/>
            <person name="Strausberg R.L."/>
            <person name="Venter J.C."/>
            <person name="Wilson R.K."/>
            <person name="Batzer M.A."/>
            <person name="Bustamante C.D."/>
            <person name="Eichler E.E."/>
            <person name="Hahn M.W."/>
            <person name="Hardison R.C."/>
            <person name="Makova K.D."/>
            <person name="Miller W."/>
            <person name="Milosavljevic A."/>
            <person name="Palermo R.E."/>
            <person name="Siepel A."/>
            <person name="Sikela J.M."/>
            <person name="Attaway T."/>
            <person name="Bell S."/>
            <person name="Bernard K.E."/>
            <person name="Buhay C.J."/>
            <person name="Chandrabose M.N."/>
            <person name="Dao M."/>
            <person name="Davis C."/>
            <person name="Delehaunty K.D."/>
            <person name="Ding Y."/>
            <person name="Dinh H.H."/>
            <person name="Dugan-Rocha S."/>
            <person name="Fulton L.A."/>
            <person name="Gabisi R.A."/>
            <person name="Garner T.T."/>
            <person name="Godfrey J."/>
            <person name="Hawes A.C."/>
            <person name="Hernandez J."/>
            <person name="Hines S."/>
            <person name="Holder M."/>
            <person name="Hume J."/>
            <person name="Jhangiani S.N."/>
            <person name="Joshi V."/>
            <person name="Khan Z.M."/>
            <person name="Kirkness E.F."/>
            <person name="Cree A."/>
            <person name="Fowler R.G."/>
            <person name="Lee S."/>
            <person name="Lewis L.R."/>
            <person name="Li Z."/>
            <person name="Liu Y.-S."/>
            <person name="Moore S.M."/>
            <person name="Muzny D."/>
            <person name="Nazareth L.V."/>
            <person name="Ngo D.N."/>
            <person name="Okwuonu G.O."/>
            <person name="Pai G."/>
            <person name="Parker D."/>
            <person name="Paul H.A."/>
            <person name="Pfannkoch C."/>
            <person name="Pohl C.S."/>
            <person name="Rogers Y.-H.C."/>
            <person name="Ruiz S.J."/>
            <person name="Sabo A."/>
            <person name="Santibanez J."/>
            <person name="Schneider B.W."/>
            <person name="Smith S.M."/>
            <person name="Sodergren E."/>
            <person name="Svatek A.F."/>
            <person name="Utterback T.R."/>
            <person name="Vattathil S."/>
            <person name="Warren W."/>
            <person name="White C.S."/>
            <person name="Chinwalla A.T."/>
            <person name="Feng Y."/>
            <person name="Halpern A.L."/>
            <person name="Hillier L.W."/>
            <person name="Huang X."/>
            <person name="Minx P."/>
            <person name="Nelson J.O."/>
            <person name="Pepin K.H."/>
            <person name="Qin X."/>
            <person name="Sutton G.G."/>
            <person name="Venter E."/>
            <person name="Walenz B.P."/>
            <person name="Wallis J.W."/>
            <person name="Worley K.C."/>
            <person name="Yang S.-P."/>
            <person name="Jones S.M."/>
            <person name="Marra M.A."/>
            <person name="Rocchi M."/>
            <person name="Schein J.E."/>
            <person name="Baertsch R."/>
            <person name="Clarke L."/>
            <person name="Csuros M."/>
            <person name="Glasscock J."/>
            <person name="Harris R.A."/>
            <person name="Havlak P."/>
            <person name="Jackson A.R."/>
            <person name="Jiang H."/>
            <person name="Liu Y."/>
            <person name="Messina D.N."/>
            <person name="Shen Y."/>
            <person name="Song H.X.-Z."/>
            <person name="Wylie T."/>
            <person name="Zhang L."/>
            <person name="Birney E."/>
            <person name="Han K."/>
            <person name="Konkel M.K."/>
            <person name="Lee J."/>
            <person name="Smit A.F.A."/>
            <person name="Ullmer B."/>
            <person name="Wang H."/>
            <person name="Xing J."/>
            <person name="Burhans R."/>
            <person name="Cheng Z."/>
            <person name="Karro J.E."/>
            <person name="Ma J."/>
            <person name="Raney B."/>
            <person name="She X."/>
            <person name="Cox M.J."/>
            <person name="Demuth J.P."/>
            <person name="Dumas L.J."/>
            <person name="Han S.-G."/>
            <person name="Hopkins J."/>
            <person name="Karimpour-Fard A."/>
            <person name="Kim Y.H."/>
            <person name="Pollack J.R."/>
            <person name="Vinar T."/>
            <person name="Addo-Quaye C."/>
            <person name="Degenhardt J."/>
            <person name="Denby A."/>
            <person name="Hubisz M.J."/>
            <person name="Indap A."/>
            <person name="Kosiol C."/>
            <person name="Lahn B.T."/>
            <person name="Lawson H.A."/>
            <person name="Marklein A."/>
            <person name="Nielsen R."/>
            <person name="Vallender E.J."/>
            <person name="Clark A.G."/>
            <person name="Ferguson B."/>
            <person name="Hernandez R.D."/>
            <person name="Hirani K."/>
            <person name="Kehrer-Sawatzki H."/>
            <person name="Kolb J."/>
            <person name="Patil S."/>
            <person name="Pu L.-L."/>
            <person name="Ren Y."/>
            <person name="Smith D.G."/>
            <person name="Wheeler D.A."/>
            <person name="Schenck I."/>
            <person name="Ball E.V."/>
            <person name="Chen R."/>
            <person name="Cooper D.N."/>
            <person name="Giardine B."/>
            <person name="Hsu F."/>
            <person name="Kent W.J."/>
            <person name="Lesk A."/>
            <person name="Nelson D.L."/>
            <person name="O'brien W.E."/>
            <person name="Pruefer K."/>
            <person name="Stenson P.D."/>
            <person name="Wallace J.C."/>
            <person name="Ke H."/>
            <person name="Liu X.-M."/>
            <person name="Wang P."/>
            <person name="Xiang A.P."/>
            <person name="Yang F."/>
            <person name="Barber G.P."/>
            <person name="Haussler D."/>
            <person name="Karolchik D."/>
            <person name="Kern A.D."/>
            <person name="Kuhn R.M."/>
            <person name="Smith K.E."/>
            <person name="Zwieg A.S."/>
        </authorList>
    </citation>
    <scope>NUCLEOTIDE SEQUENCE [LARGE SCALE GENOMIC DNA]</scope>
    <source>
        <strain evidence="3">17573</strain>
    </source>
</reference>
<dbReference type="PANTHER" id="PTHR46254">
    <property type="entry name" value="PROTEIN GVQW1-RELATED"/>
    <property type="match status" value="1"/>
</dbReference>
<keyword evidence="1" id="KW-1133">Transmembrane helix</keyword>
<protein>
    <submittedName>
        <fullName evidence="2">Uncharacterized protein</fullName>
    </submittedName>
</protein>
<dbReference type="PANTHER" id="PTHR46254:SF6">
    <property type="entry name" value="HIGH MOBILITY GROUP AT-HOOK 2"/>
    <property type="match status" value="1"/>
</dbReference>
<keyword evidence="3" id="KW-1185">Reference proteome</keyword>